<feature type="site" description="Could be important to modulate the pK values of the two catalytic cysteine residues" evidence="3">
    <location>
        <position position="216"/>
    </location>
</feature>
<keyword evidence="3" id="KW-0457">Lysine biosynthesis</keyword>
<dbReference type="GO" id="GO:0005829">
    <property type="term" value="C:cytosol"/>
    <property type="evidence" value="ECO:0007669"/>
    <property type="project" value="TreeGrafter"/>
</dbReference>
<feature type="binding site" evidence="3">
    <location>
        <begin position="75"/>
        <end position="76"/>
    </location>
    <ligand>
        <name>substrate</name>
    </ligand>
</feature>
<dbReference type="KEGG" id="lfc:LFE_0244"/>
<evidence type="ECO:0000256" key="3">
    <source>
        <dbReference type="HAMAP-Rule" id="MF_00197"/>
    </source>
</evidence>
<feature type="site" description="Could be important to modulate the pK values of the two catalytic cysteine residues" evidence="3">
    <location>
        <position position="167"/>
    </location>
</feature>
<dbReference type="PANTHER" id="PTHR31689:SF0">
    <property type="entry name" value="DIAMINOPIMELATE EPIMERASE"/>
    <property type="match status" value="1"/>
</dbReference>
<keyword evidence="3" id="KW-0028">Amino-acid biosynthesis</keyword>
<evidence type="ECO:0000256" key="4">
    <source>
        <dbReference type="NCBIfam" id="TIGR00652"/>
    </source>
</evidence>
<organism evidence="5 6">
    <name type="scientific">Leptospirillum ferrooxidans (strain C2-3)</name>
    <dbReference type="NCBI Taxonomy" id="1162668"/>
    <lineage>
        <taxon>Bacteria</taxon>
        <taxon>Pseudomonadati</taxon>
        <taxon>Nitrospirota</taxon>
        <taxon>Nitrospiria</taxon>
        <taxon>Nitrospirales</taxon>
        <taxon>Nitrospiraceae</taxon>
        <taxon>Leptospirillum</taxon>
    </lineage>
</organism>
<keyword evidence="6" id="KW-1185">Reference proteome</keyword>
<feature type="binding site" evidence="3">
    <location>
        <position position="165"/>
    </location>
    <ligand>
        <name>substrate</name>
    </ligand>
</feature>
<keyword evidence="3" id="KW-0963">Cytoplasm</keyword>
<dbReference type="AlphaFoldDB" id="I0IL17"/>
<dbReference type="GO" id="GO:0009089">
    <property type="term" value="P:lysine biosynthetic process via diaminopimelate"/>
    <property type="evidence" value="ECO:0007669"/>
    <property type="project" value="UniProtKB-UniRule"/>
</dbReference>
<evidence type="ECO:0000256" key="2">
    <source>
        <dbReference type="ARBA" id="ARBA00023235"/>
    </source>
</evidence>
<protein>
    <recommendedName>
        <fullName evidence="3 4">Diaminopimelate epimerase</fullName>
        <shortName evidence="3">DAP epimerase</shortName>
        <ecNumber evidence="3 4">5.1.1.7</ecNumber>
    </recommendedName>
    <alternativeName>
        <fullName evidence="3">PLP-independent amino acid racemase</fullName>
    </alternativeName>
</protein>
<comment type="caution">
    <text evidence="3">Lacks conserved residue(s) required for the propagation of feature annotation.</text>
</comment>
<comment type="subcellular location">
    <subcellularLocation>
        <location evidence="3">Cytoplasm</location>
    </subcellularLocation>
</comment>
<accession>I0IL17</accession>
<dbReference type="EMBL" id="AP012342">
    <property type="protein sequence ID" value="BAM05966.1"/>
    <property type="molecule type" value="Genomic_DNA"/>
</dbReference>
<dbReference type="HOGENOM" id="CLU_053306_1_0_0"/>
<dbReference type="UniPathway" id="UPA00034">
    <property type="reaction ID" value="UER00025"/>
</dbReference>
<evidence type="ECO:0000313" key="6">
    <source>
        <dbReference type="Proteomes" id="UP000007382"/>
    </source>
</evidence>
<dbReference type="NCBIfam" id="TIGR00652">
    <property type="entry name" value="DapF"/>
    <property type="match status" value="1"/>
</dbReference>
<comment type="function">
    <text evidence="3">Catalyzes the stereoinversion of LL-2,6-diaminopimelate (L,L-DAP) to meso-diaminopimelate (meso-DAP), a precursor of L-lysine and an essential component of the bacterial peptidoglycan.</text>
</comment>
<dbReference type="PANTHER" id="PTHR31689">
    <property type="entry name" value="DIAMINOPIMELATE EPIMERASE, CHLOROPLASTIC"/>
    <property type="match status" value="1"/>
</dbReference>
<comment type="subunit">
    <text evidence="3">Homodimer.</text>
</comment>
<reference evidence="5 6" key="1">
    <citation type="journal article" date="2012" name="J. Bacteriol.">
        <title>Complete Genome Sequence of Leptospirillum ferrooxidans Strain C2-3, Isolated from a Fresh Volcanic Ash Deposit on the Island of Miyake, Japan.</title>
        <authorList>
            <person name="Fujimura R."/>
            <person name="Sato Y."/>
            <person name="Nishizawa T."/>
            <person name="Oshima K."/>
            <person name="Kim S.-W."/>
            <person name="Hattori M."/>
            <person name="Kamijo T."/>
            <person name="Ohta H."/>
        </authorList>
    </citation>
    <scope>NUCLEOTIDE SEQUENCE [LARGE SCALE GENOMIC DNA]</scope>
    <source>
        <strain evidence="5 6">C2-3</strain>
    </source>
</reference>
<feature type="binding site" evidence="3">
    <location>
        <begin position="226"/>
        <end position="227"/>
    </location>
    <ligand>
        <name>substrate</name>
    </ligand>
</feature>
<dbReference type="PATRIC" id="fig|1162668.3.peg.282"/>
<comment type="pathway">
    <text evidence="3">Amino-acid biosynthesis; L-lysine biosynthesis via DAP pathway; DL-2,6-diaminopimelate from LL-2,6-diaminopimelate: step 1/1.</text>
</comment>
<keyword evidence="2 3" id="KW-0413">Isomerase</keyword>
<gene>
    <name evidence="3" type="primary">dapF</name>
    <name evidence="5" type="ordered locus">LFE_0244</name>
</gene>
<evidence type="ECO:0000256" key="1">
    <source>
        <dbReference type="ARBA" id="ARBA00010219"/>
    </source>
</evidence>
<evidence type="ECO:0000313" key="5">
    <source>
        <dbReference type="EMBL" id="BAM05966.1"/>
    </source>
</evidence>
<dbReference type="RefSeq" id="WP_014448459.1">
    <property type="nucleotide sequence ID" value="NC_017094.1"/>
</dbReference>
<name>I0IL17_LEPFC</name>
<feature type="binding site" evidence="3">
    <location>
        <position position="65"/>
    </location>
    <ligand>
        <name>substrate</name>
    </ligand>
</feature>
<sequence length="292" mass="31873">MALEQDFIKSHGLGNDYIVMTAPPPGLSWSPEIIRLICDRNYGVGSDGILLLTRDHEPFGLRIFNPDGSEAEKSGNGLRIFAKFLYEYGYAKKESFEIETLGGMVSAKVTLGEDRLVKRVLVDMGNYTLDPDKVGVKGALSPHIEGEIDLAPNLRLKGTAVSVGNPHFVFFVDKIDEDWIKKWGSAIENNALFPRRINTQMVKVTGEDRIEIRIWERGAGYTLASGSSSCAAAAVSVHLGKVKSPVRVSMPGGELTIDVSKTGEIRMEGPVASVMSGRFTSEFLSELKHIAG</sequence>
<dbReference type="Proteomes" id="UP000007382">
    <property type="component" value="Chromosome"/>
</dbReference>
<proteinExistence type="inferred from homology"/>
<comment type="catalytic activity">
    <reaction evidence="3">
        <text>(2S,6S)-2,6-diaminopimelate = meso-2,6-diaminopimelate</text>
        <dbReference type="Rhea" id="RHEA:15393"/>
        <dbReference type="ChEBI" id="CHEBI:57609"/>
        <dbReference type="ChEBI" id="CHEBI:57791"/>
        <dbReference type="EC" id="5.1.1.7"/>
    </reaction>
</comment>
<feature type="binding site" evidence="3">
    <location>
        <position position="198"/>
    </location>
    <ligand>
        <name>substrate</name>
    </ligand>
</feature>
<feature type="binding site" evidence="3">
    <location>
        <position position="15"/>
    </location>
    <ligand>
        <name>substrate</name>
    </ligand>
</feature>
<feature type="binding site" evidence="3">
    <location>
        <begin position="216"/>
        <end position="217"/>
    </location>
    <ligand>
        <name>substrate</name>
    </ligand>
</feature>
<dbReference type="Gene3D" id="3.10.310.10">
    <property type="entry name" value="Diaminopimelate Epimerase, Chain A, domain 1"/>
    <property type="match status" value="2"/>
</dbReference>
<dbReference type="OrthoDB" id="9805408at2"/>
<dbReference type="STRING" id="1162668.LFE_0244"/>
<dbReference type="SUPFAM" id="SSF54506">
    <property type="entry name" value="Diaminopimelate epimerase-like"/>
    <property type="match status" value="2"/>
</dbReference>
<dbReference type="GO" id="GO:0008837">
    <property type="term" value="F:diaminopimelate epimerase activity"/>
    <property type="evidence" value="ECO:0007669"/>
    <property type="project" value="UniProtKB-UniRule"/>
</dbReference>
<dbReference type="InterPro" id="IPR001653">
    <property type="entry name" value="DAP_epimerase_DapF"/>
</dbReference>
<comment type="similarity">
    <text evidence="1 3">Belongs to the diaminopimelate epimerase family.</text>
</comment>
<dbReference type="Pfam" id="PF01678">
    <property type="entry name" value="DAP_epimerase"/>
    <property type="match status" value="2"/>
</dbReference>
<dbReference type="EC" id="5.1.1.7" evidence="3 4"/>
<dbReference type="HAMAP" id="MF_00197">
    <property type="entry name" value="DAP_epimerase"/>
    <property type="match status" value="1"/>
</dbReference>
<reference evidence="6" key="2">
    <citation type="submission" date="2012-03" db="EMBL/GenBank/DDBJ databases">
        <title>The complete genome sequence of the pioneer microbe on fresh volcanic deposit, Leptospirillum ferrooxidans strain C2-3.</title>
        <authorList>
            <person name="Fujimura R."/>
            <person name="Sato Y."/>
            <person name="Nishizawa T."/>
            <person name="Nanba K."/>
            <person name="Oshima K."/>
            <person name="Hattori M."/>
            <person name="Kamijo T."/>
            <person name="Ohta H."/>
        </authorList>
    </citation>
    <scope>NUCLEOTIDE SEQUENCE [LARGE SCALE GENOMIC DNA]</scope>
    <source>
        <strain evidence="6">C2-3</strain>
    </source>
</reference>
<dbReference type="eggNOG" id="COG0253">
    <property type="taxonomic scope" value="Bacteria"/>
</dbReference>